<name>A0A7W4I3P9_GLUDI</name>
<feature type="signal peptide" evidence="2">
    <location>
        <begin position="1"/>
        <end position="30"/>
    </location>
</feature>
<proteinExistence type="predicted"/>
<dbReference type="OMA" id="VRMPPHL"/>
<evidence type="ECO:0000256" key="1">
    <source>
        <dbReference type="SAM" id="MobiDB-lite"/>
    </source>
</evidence>
<organism evidence="3 4">
    <name type="scientific">Gluconacetobacter diazotrophicus</name>
    <name type="common">Acetobacter diazotrophicus</name>
    <dbReference type="NCBI Taxonomy" id="33996"/>
    <lineage>
        <taxon>Bacteria</taxon>
        <taxon>Pseudomonadati</taxon>
        <taxon>Pseudomonadota</taxon>
        <taxon>Alphaproteobacteria</taxon>
        <taxon>Acetobacterales</taxon>
        <taxon>Acetobacteraceae</taxon>
        <taxon>Gluconacetobacter</taxon>
    </lineage>
</organism>
<sequence length="260" mass="26350">MEMFQDMFRRFPLLPVAAGLSVLLAGSAAARPSAAPARPAAAPAAAVSTGQPVSAYDFSPLPVTSGTVAHYLPTPAGDVDGLILTDGTEILCSHELGLAIAGLVKPGDRVSVSGLRGRTLPIVRAYAVDGPRGRRIEDAGAVSVRLPTPTSGPDIVVDGTVRAPLYSLHGQLIGAVMQDYSAIYLTAAEAARLAAWLQPGRPLYAVGNGSTGALGTAIDARDIGPSAGQTMRVAPPDAPMPGAFPGSAAYDEIPGASAHP</sequence>
<dbReference type="AlphaFoldDB" id="A0A7W4I3P9"/>
<gene>
    <name evidence="3" type="ORF">HLH33_03150</name>
</gene>
<accession>A0A7W4I3P9</accession>
<dbReference type="EMBL" id="JABEQG010000003">
    <property type="protein sequence ID" value="MBB2155313.1"/>
    <property type="molecule type" value="Genomic_DNA"/>
</dbReference>
<protein>
    <submittedName>
        <fullName evidence="3">Uncharacterized protein</fullName>
    </submittedName>
</protein>
<dbReference type="RefSeq" id="WP_012224288.1">
    <property type="nucleotide sequence ID" value="NZ_JABEQG010000003.1"/>
</dbReference>
<evidence type="ECO:0000313" key="4">
    <source>
        <dbReference type="Proteomes" id="UP000550787"/>
    </source>
</evidence>
<comment type="caution">
    <text evidence="3">The sequence shown here is derived from an EMBL/GenBank/DDBJ whole genome shotgun (WGS) entry which is preliminary data.</text>
</comment>
<dbReference type="Proteomes" id="UP000550787">
    <property type="component" value="Unassembled WGS sequence"/>
</dbReference>
<keyword evidence="2" id="KW-0732">Signal</keyword>
<feature type="chain" id="PRO_5030812850" evidence="2">
    <location>
        <begin position="31"/>
        <end position="260"/>
    </location>
</feature>
<evidence type="ECO:0000313" key="3">
    <source>
        <dbReference type="EMBL" id="MBB2155313.1"/>
    </source>
</evidence>
<feature type="region of interest" description="Disordered" evidence="1">
    <location>
        <begin position="226"/>
        <end position="260"/>
    </location>
</feature>
<reference evidence="3 4" key="1">
    <citation type="submission" date="2020-04" db="EMBL/GenBank/DDBJ databases">
        <title>Description of novel Gluconacetobacter.</title>
        <authorList>
            <person name="Sombolestani A."/>
        </authorList>
    </citation>
    <scope>NUCLEOTIDE SEQUENCE [LARGE SCALE GENOMIC DNA]</scope>
    <source>
        <strain evidence="3 4">LMG 7603</strain>
    </source>
</reference>
<evidence type="ECO:0000256" key="2">
    <source>
        <dbReference type="SAM" id="SignalP"/>
    </source>
</evidence>